<reference evidence="3 4" key="1">
    <citation type="submission" date="2020-11" db="EMBL/GenBank/DDBJ databases">
        <title>genome sequence of strain KACC 18849.</title>
        <authorList>
            <person name="Gao J."/>
            <person name="Zhang X."/>
        </authorList>
    </citation>
    <scope>NUCLEOTIDE SEQUENCE [LARGE SCALE GENOMIC DNA]</scope>
    <source>
        <strain evidence="3 4">KACC 18849</strain>
    </source>
</reference>
<name>A0ABS0SYV9_9CAUL</name>
<dbReference type="PANTHER" id="PTHR30203">
    <property type="entry name" value="OUTER MEMBRANE CATION EFFLUX PROTEIN"/>
    <property type="match status" value="1"/>
</dbReference>
<dbReference type="InterPro" id="IPR003423">
    <property type="entry name" value="OMP_efflux"/>
</dbReference>
<feature type="signal peptide" evidence="2">
    <location>
        <begin position="1"/>
        <end position="18"/>
    </location>
</feature>
<dbReference type="EMBL" id="JADWOX010000004">
    <property type="protein sequence ID" value="MBI1683797.1"/>
    <property type="molecule type" value="Genomic_DNA"/>
</dbReference>
<protein>
    <submittedName>
        <fullName evidence="3">Efflux transporter outer membrane subunit</fullName>
    </submittedName>
</protein>
<comment type="caution">
    <text evidence="3">The sequence shown here is derived from an EMBL/GenBank/DDBJ whole genome shotgun (WGS) entry which is preliminary data.</text>
</comment>
<dbReference type="NCBIfam" id="TIGR01845">
    <property type="entry name" value="outer_NodT"/>
    <property type="match status" value="1"/>
</dbReference>
<sequence length="468" mass="49577">MTRSLSFLALLAAAPIVAGCVVGPDYEKPAAPLAAQQPAFHRAETLSAEAPAGQWWRALGDPLLDRLVEAALASSPDVEIARARVIQARSGLKKARADRLPNTGTSAGYVRIGGLGEVLGEDGGGALELYTASFDATWELDLFGGKARATEAAGAKVQAQQAAMDGALVSLEAEVAQAYVQLRQLQQRQVLSRKTAEIQARQVELAKQRQAGGTASQLDVERLNNQLQSTRADLVPLSAQIDEQMDRLAVLTGREPGALDADLAAPAPIPAPPAVVTVGDPAGMLRRRPDVRQAERALAQSNAVIGQRTADQFPKVSLIGLLGYSATDAANLFDATPSQILMPMLQWTPFDFGRAKAKIGEAEGARDEALAQYRKTVLSALQDAETALSRYGRQRESLASLRTVQASADRAAALQAQRQAGGTASTLDVLDTERQRVQAQIAVSDANAALTRNFIALQKSLGLGWEPA</sequence>
<gene>
    <name evidence="3" type="ORF">I4Q42_08960</name>
</gene>
<dbReference type="InterPro" id="IPR010131">
    <property type="entry name" value="MdtP/NodT-like"/>
</dbReference>
<dbReference type="RefSeq" id="WP_198575721.1">
    <property type="nucleotide sequence ID" value="NZ_JADWOX010000004.1"/>
</dbReference>
<evidence type="ECO:0000256" key="1">
    <source>
        <dbReference type="ARBA" id="ARBA00007613"/>
    </source>
</evidence>
<dbReference type="PROSITE" id="PS51257">
    <property type="entry name" value="PROKAR_LIPOPROTEIN"/>
    <property type="match status" value="1"/>
</dbReference>
<dbReference type="SUPFAM" id="SSF56954">
    <property type="entry name" value="Outer membrane efflux proteins (OEP)"/>
    <property type="match status" value="1"/>
</dbReference>
<keyword evidence="2" id="KW-0812">Transmembrane</keyword>
<dbReference type="Proteomes" id="UP000639859">
    <property type="component" value="Unassembled WGS sequence"/>
</dbReference>
<evidence type="ECO:0000313" key="3">
    <source>
        <dbReference type="EMBL" id="MBI1683797.1"/>
    </source>
</evidence>
<keyword evidence="2" id="KW-0449">Lipoprotein</keyword>
<keyword evidence="2" id="KW-1134">Transmembrane beta strand</keyword>
<dbReference type="Pfam" id="PF02321">
    <property type="entry name" value="OEP"/>
    <property type="match status" value="2"/>
</dbReference>
<comment type="similarity">
    <text evidence="1 2">Belongs to the outer membrane factor (OMF) (TC 1.B.17) family.</text>
</comment>
<feature type="chain" id="PRO_5044972920" evidence="2">
    <location>
        <begin position="19"/>
        <end position="468"/>
    </location>
</feature>
<evidence type="ECO:0000313" key="4">
    <source>
        <dbReference type="Proteomes" id="UP000639859"/>
    </source>
</evidence>
<dbReference type="Gene3D" id="2.20.200.10">
    <property type="entry name" value="Outer membrane efflux proteins (OEP)"/>
    <property type="match status" value="1"/>
</dbReference>
<keyword evidence="2" id="KW-0472">Membrane</keyword>
<dbReference type="PANTHER" id="PTHR30203:SF25">
    <property type="entry name" value="OUTER MEMBRANE PROTEIN-RELATED"/>
    <property type="match status" value="1"/>
</dbReference>
<comment type="subcellular location">
    <subcellularLocation>
        <location evidence="2">Cell membrane</location>
        <topology evidence="2">Lipid-anchor</topology>
    </subcellularLocation>
</comment>
<accession>A0ABS0SYV9</accession>
<evidence type="ECO:0000256" key="2">
    <source>
        <dbReference type="RuleBase" id="RU362097"/>
    </source>
</evidence>
<keyword evidence="4" id="KW-1185">Reference proteome</keyword>
<proteinExistence type="inferred from homology"/>
<keyword evidence="2" id="KW-0732">Signal</keyword>
<dbReference type="Gene3D" id="1.20.1600.10">
    <property type="entry name" value="Outer membrane efflux proteins (OEP)"/>
    <property type="match status" value="1"/>
</dbReference>
<organism evidence="3 4">
    <name type="scientific">Caulobacter hibisci</name>
    <dbReference type="NCBI Taxonomy" id="2035993"/>
    <lineage>
        <taxon>Bacteria</taxon>
        <taxon>Pseudomonadati</taxon>
        <taxon>Pseudomonadota</taxon>
        <taxon>Alphaproteobacteria</taxon>
        <taxon>Caulobacterales</taxon>
        <taxon>Caulobacteraceae</taxon>
        <taxon>Caulobacter</taxon>
    </lineage>
</organism>
<keyword evidence="2" id="KW-0564">Palmitate</keyword>